<gene>
    <name evidence="1" type="ordered locus">Igni_0088</name>
</gene>
<reference evidence="1 2" key="1">
    <citation type="journal article" date="2008" name="Genome Biol.">
        <title>A genomic analysis of the archaeal system Ignicoccus hospitalis-Nanoarchaeum equitans.</title>
        <authorList>
            <person name="Podar M."/>
            <person name="Anderson I."/>
            <person name="Makarova K.S."/>
            <person name="Elkins J.G."/>
            <person name="Ivanova N."/>
            <person name="Wall M.A."/>
            <person name="Lykidis A."/>
            <person name="Mavromatis K."/>
            <person name="Sun H."/>
            <person name="Hudson M.E."/>
            <person name="Chen W."/>
            <person name="Deciu C."/>
            <person name="Hutchison D."/>
            <person name="Eads J.R."/>
            <person name="Anderson A."/>
            <person name="Fernandes F."/>
            <person name="Szeto E."/>
            <person name="Lapidus A."/>
            <person name="Kyrpides N.C."/>
            <person name="Saier M.H.Jr."/>
            <person name="Richardson P.M."/>
            <person name="Rachel R."/>
            <person name="Huber H."/>
            <person name="Eisen J.A."/>
            <person name="Koonin E.V."/>
            <person name="Keller M."/>
            <person name="Stetter K.O."/>
        </authorList>
    </citation>
    <scope>NUCLEOTIDE SEQUENCE [LARGE SCALE GENOMIC DNA]</scope>
    <source>
        <strain evidence="2">KIN4/I / DSM 18386 / JCM 14125</strain>
    </source>
</reference>
<dbReference type="GeneID" id="5562134"/>
<dbReference type="EMBL" id="CP000816">
    <property type="protein sequence ID" value="ABU81272.1"/>
    <property type="molecule type" value="Genomic_DNA"/>
</dbReference>
<dbReference type="Proteomes" id="UP000000262">
    <property type="component" value="Chromosome"/>
</dbReference>
<evidence type="ECO:0000313" key="1">
    <source>
        <dbReference type="EMBL" id="ABU81272.1"/>
    </source>
</evidence>
<dbReference type="RefSeq" id="WP_011998124.1">
    <property type="nucleotide sequence ID" value="NC_009776.1"/>
</dbReference>
<keyword evidence="2" id="KW-1185">Reference proteome</keyword>
<evidence type="ECO:0000313" key="2">
    <source>
        <dbReference type="Proteomes" id="UP000000262"/>
    </source>
</evidence>
<sequence>MKVFGPKGRGAEPPEVKAAELEEALKLIKEGKAKTAYKVFGRVILEVPLEEAERTIRAELEELKKRLEGG</sequence>
<accession>A8A8M0</accession>
<proteinExistence type="predicted"/>
<dbReference type="AlphaFoldDB" id="A8A8M0"/>
<organism evidence="1 2">
    <name type="scientific">Ignicoccus hospitalis (strain KIN4/I / DSM 18386 / JCM 14125)</name>
    <dbReference type="NCBI Taxonomy" id="453591"/>
    <lineage>
        <taxon>Archaea</taxon>
        <taxon>Thermoproteota</taxon>
        <taxon>Thermoprotei</taxon>
        <taxon>Desulfurococcales</taxon>
        <taxon>Desulfurococcaceae</taxon>
        <taxon>Ignicoccus</taxon>
    </lineage>
</organism>
<name>A8A8M0_IGNH4</name>
<dbReference type="HOGENOM" id="CLU_2748116_0_0_2"/>
<dbReference type="KEGG" id="iho:Igni_0088"/>
<dbReference type="STRING" id="453591.Igni_0088"/>
<dbReference type="eggNOG" id="arCOG01342">
    <property type="taxonomic scope" value="Archaea"/>
</dbReference>
<protein>
    <submittedName>
        <fullName evidence="1">Uncharacterized protein</fullName>
    </submittedName>
</protein>